<name>A0A061QS42_9CHLO</name>
<dbReference type="Pfam" id="PF04791">
    <property type="entry name" value="LMBR1"/>
    <property type="match status" value="1"/>
</dbReference>
<dbReference type="EMBL" id="GBEZ01023398">
    <property type="protein sequence ID" value="JAC63487.1"/>
    <property type="molecule type" value="Transcribed_RNA"/>
</dbReference>
<evidence type="ECO:0000256" key="3">
    <source>
        <dbReference type="ARBA" id="ARBA00022692"/>
    </source>
</evidence>
<organism evidence="7">
    <name type="scientific">Tetraselmis sp. GSL018</name>
    <dbReference type="NCBI Taxonomy" id="582737"/>
    <lineage>
        <taxon>Eukaryota</taxon>
        <taxon>Viridiplantae</taxon>
        <taxon>Chlorophyta</taxon>
        <taxon>core chlorophytes</taxon>
        <taxon>Chlorodendrophyceae</taxon>
        <taxon>Chlorodendrales</taxon>
        <taxon>Chlorodendraceae</taxon>
        <taxon>Tetraselmis</taxon>
    </lineage>
</organism>
<comment type="similarity">
    <text evidence="2">Belongs to the LIMR family.</text>
</comment>
<feature type="transmembrane region" description="Helical" evidence="6">
    <location>
        <begin position="54"/>
        <end position="71"/>
    </location>
</feature>
<accession>A0A061QS42</accession>
<evidence type="ECO:0000256" key="6">
    <source>
        <dbReference type="SAM" id="Phobius"/>
    </source>
</evidence>
<evidence type="ECO:0000256" key="4">
    <source>
        <dbReference type="ARBA" id="ARBA00022989"/>
    </source>
</evidence>
<protein>
    <submittedName>
        <fullName evidence="7">Lmbr1 domain-containing protein 2 a-like</fullName>
    </submittedName>
</protein>
<keyword evidence="4 6" id="KW-1133">Transmembrane helix</keyword>
<feature type="transmembrane region" description="Helical" evidence="6">
    <location>
        <begin position="20"/>
        <end position="42"/>
    </location>
</feature>
<feature type="non-terminal residue" evidence="7">
    <location>
        <position position="1"/>
    </location>
</feature>
<evidence type="ECO:0000256" key="2">
    <source>
        <dbReference type="ARBA" id="ARBA00010487"/>
    </source>
</evidence>
<keyword evidence="3 6" id="KW-0812">Transmembrane</keyword>
<comment type="subcellular location">
    <subcellularLocation>
        <location evidence="1">Membrane</location>
        <topology evidence="1">Multi-pass membrane protein</topology>
    </subcellularLocation>
</comment>
<dbReference type="InterPro" id="IPR006876">
    <property type="entry name" value="LMBR1-like_membr_prot"/>
</dbReference>
<gene>
    <name evidence="7" type="ORF">TSPGSL018_20516</name>
</gene>
<dbReference type="PANTHER" id="PTHR21355">
    <property type="entry name" value="G-PROTEIN COUPLED RECEPTOR-ASSOCIATED PROTEIN LMBRD2"/>
    <property type="match status" value="1"/>
</dbReference>
<reference evidence="7" key="1">
    <citation type="submission" date="2014-05" db="EMBL/GenBank/DDBJ databases">
        <title>The transcriptome of the halophilic microalga Tetraselmis sp. GSL018 isolated from the Great Salt Lake, Utah.</title>
        <authorList>
            <person name="Jinkerson R.E."/>
            <person name="D'Adamo S."/>
            <person name="Posewitz M.C."/>
        </authorList>
    </citation>
    <scope>NUCLEOTIDE SEQUENCE</scope>
    <source>
        <strain evidence="7">GSL018</strain>
    </source>
</reference>
<dbReference type="GO" id="GO:0016020">
    <property type="term" value="C:membrane"/>
    <property type="evidence" value="ECO:0007669"/>
    <property type="project" value="UniProtKB-SubCell"/>
</dbReference>
<sequence>DVWATLSGSPSPRIGTLWDVSYWITFFLTWLIIPIHQGFVDAGDFTVTGRLRTSIRDNLLFWLIMIVLGVIG</sequence>
<evidence type="ECO:0000256" key="1">
    <source>
        <dbReference type="ARBA" id="ARBA00004141"/>
    </source>
</evidence>
<dbReference type="PANTHER" id="PTHR21355:SF0">
    <property type="entry name" value="G-PROTEIN COUPLED RECEPTOR-ASSOCIATED PROTEIN LMBRD2"/>
    <property type="match status" value="1"/>
</dbReference>
<keyword evidence="5 6" id="KW-0472">Membrane</keyword>
<evidence type="ECO:0000256" key="5">
    <source>
        <dbReference type="ARBA" id="ARBA00023136"/>
    </source>
</evidence>
<evidence type="ECO:0000313" key="7">
    <source>
        <dbReference type="EMBL" id="JAC63487.1"/>
    </source>
</evidence>
<dbReference type="InterPro" id="IPR051584">
    <property type="entry name" value="GPCR-associated_LMBR1"/>
</dbReference>
<dbReference type="AlphaFoldDB" id="A0A061QS42"/>
<feature type="non-terminal residue" evidence="7">
    <location>
        <position position="72"/>
    </location>
</feature>
<proteinExistence type="inferred from homology"/>